<sequence>MAFVSTTRPFHFTSISVSALRCNFSSSFPHTRKPTSSISENEPSYPNTTAKLKESLRLTVKDRASLEKFLRERCKSSGEGDITSITPNEALCVFDYMLNMRPSRPPVTSFNILFGCLAKTKHYDTVLSLFKRLNSTGLFPNLHTYSILINCFCKMGRVSHGFVVLGRILRSCFTPDAVTFTSLIKDGLCKEGFVDKAKELLLQMKDKNIKPNVVTYTSVIRGFCYANDWNEAKRLFIEMMDQGVQPNVVTFNRTNRAKELFVSMESMGCKRDVFSYSILINGYCKNKEVDEALSLHSEMLSKGIKPTVVTYGTLFLGLFEVHQVEHALKLFDEMQHVVTYNIMIHGLCNDGKMDKAHDLFLDMEAKGVEPDCVTFNTLMLGFIRNNETSKVIELLHRMDKRNVMPDASTLSIVVDLLVKNEISLNSIPQFKSQRFCPWIPFADMANFLFNR</sequence>
<organism evidence="1 2">
    <name type="scientific">Citrus sinensis</name>
    <name type="common">Sweet orange</name>
    <name type="synonym">Citrus aurantium var. sinensis</name>
    <dbReference type="NCBI Taxonomy" id="2711"/>
    <lineage>
        <taxon>Eukaryota</taxon>
        <taxon>Viridiplantae</taxon>
        <taxon>Streptophyta</taxon>
        <taxon>Embryophyta</taxon>
        <taxon>Tracheophyta</taxon>
        <taxon>Spermatophyta</taxon>
        <taxon>Magnoliopsida</taxon>
        <taxon>eudicotyledons</taxon>
        <taxon>Gunneridae</taxon>
        <taxon>Pentapetalae</taxon>
        <taxon>rosids</taxon>
        <taxon>malvids</taxon>
        <taxon>Sapindales</taxon>
        <taxon>Rutaceae</taxon>
        <taxon>Aurantioideae</taxon>
        <taxon>Citrus</taxon>
    </lineage>
</organism>
<accession>A0ACB8IHC4</accession>
<dbReference type="EMBL" id="CM039177">
    <property type="protein sequence ID" value="KAH9696325.1"/>
    <property type="molecule type" value="Genomic_DNA"/>
</dbReference>
<proteinExistence type="predicted"/>
<reference evidence="2" key="1">
    <citation type="journal article" date="2023" name="Hortic. Res.">
        <title>A chromosome-level phased genome enabling allele-level studies in sweet orange: a case study on citrus Huanglongbing tolerance.</title>
        <authorList>
            <person name="Wu B."/>
            <person name="Yu Q."/>
            <person name="Deng Z."/>
            <person name="Duan Y."/>
            <person name="Luo F."/>
            <person name="Gmitter F. Jr."/>
        </authorList>
    </citation>
    <scope>NUCLEOTIDE SEQUENCE [LARGE SCALE GENOMIC DNA]</scope>
    <source>
        <strain evidence="2">cv. Valencia</strain>
    </source>
</reference>
<name>A0ACB8IHC4_CITSI</name>
<gene>
    <name evidence="1" type="ORF">KPL71_023134</name>
</gene>
<comment type="caution">
    <text evidence="1">The sequence shown here is derived from an EMBL/GenBank/DDBJ whole genome shotgun (WGS) entry which is preliminary data.</text>
</comment>
<evidence type="ECO:0000313" key="2">
    <source>
        <dbReference type="Proteomes" id="UP000829398"/>
    </source>
</evidence>
<keyword evidence="2" id="KW-1185">Reference proteome</keyword>
<dbReference type="Proteomes" id="UP000829398">
    <property type="component" value="Chromosome 8"/>
</dbReference>
<protein>
    <submittedName>
        <fullName evidence="1">Pentatricopeptide repeat-containing protein</fullName>
    </submittedName>
</protein>
<evidence type="ECO:0000313" key="1">
    <source>
        <dbReference type="EMBL" id="KAH9696325.1"/>
    </source>
</evidence>